<dbReference type="GO" id="GO:0016787">
    <property type="term" value="F:hydrolase activity"/>
    <property type="evidence" value="ECO:0007669"/>
    <property type="project" value="UniProtKB-KW"/>
</dbReference>
<dbReference type="OrthoDB" id="9793083at2"/>
<gene>
    <name evidence="2" type="ORF">CEY11_18640</name>
</gene>
<feature type="domain" description="AB hydrolase-1" evidence="1">
    <location>
        <begin position="22"/>
        <end position="248"/>
    </location>
</feature>
<dbReference type="Gene3D" id="3.40.50.1820">
    <property type="entry name" value="alpha/beta hydrolase"/>
    <property type="match status" value="1"/>
</dbReference>
<dbReference type="InterPro" id="IPR000073">
    <property type="entry name" value="AB_hydrolase_1"/>
</dbReference>
<dbReference type="AlphaFoldDB" id="A0A225M6C9"/>
<evidence type="ECO:0000313" key="3">
    <source>
        <dbReference type="Proteomes" id="UP000214603"/>
    </source>
</evidence>
<accession>A0A225M6C9</accession>
<dbReference type="SUPFAM" id="SSF53474">
    <property type="entry name" value="alpha/beta-Hydrolases"/>
    <property type="match status" value="1"/>
</dbReference>
<dbReference type="InterPro" id="IPR029058">
    <property type="entry name" value="AB_hydrolase_fold"/>
</dbReference>
<protein>
    <submittedName>
        <fullName evidence="2">Alpha/beta hydrolase</fullName>
    </submittedName>
</protein>
<comment type="caution">
    <text evidence="2">The sequence shown here is derived from an EMBL/GenBank/DDBJ whole genome shotgun (WGS) entry which is preliminary data.</text>
</comment>
<sequence>MDEYLDVNGVRMRYRIEGSGDWLVLIHGVGGRLEQWDQFVALLQGKYRTLRFDQRGMGETSKPEGPYSIDDFVGDAYGLMQAVGIQRCALAGCSLGALVAQGLALAHPEMLDKLILLAGIAGRTEEEKRLVQERLSIVANGIPGQHFENSVARWFTDEFRAQHPDIIAAYAASNRKNDPKAYAAAYGVLANTDFAERLREIAIPTLIITGEYDKGSNPRMARFMHEQIAGSKVHIIPKLRHSLLIEGPRQVLDLVEPFLQA</sequence>
<dbReference type="InterPro" id="IPR050266">
    <property type="entry name" value="AB_hydrolase_sf"/>
</dbReference>
<proteinExistence type="predicted"/>
<reference evidence="3" key="1">
    <citation type="submission" date="2017-06" db="EMBL/GenBank/DDBJ databases">
        <title>Herbaspirillum phytohormonus sp. nov., isolated from the root nodule of Robinia pseudoacacia in lead-zinc mine.</title>
        <authorList>
            <person name="Fan M."/>
            <person name="Lin Y."/>
        </authorList>
    </citation>
    <scope>NUCLEOTIDE SEQUENCE [LARGE SCALE GENOMIC DNA]</scope>
    <source>
        <strain evidence="3">SC-089</strain>
    </source>
</reference>
<dbReference type="Proteomes" id="UP000214603">
    <property type="component" value="Unassembled WGS sequence"/>
</dbReference>
<evidence type="ECO:0000259" key="1">
    <source>
        <dbReference type="Pfam" id="PF00561"/>
    </source>
</evidence>
<dbReference type="PANTHER" id="PTHR43798">
    <property type="entry name" value="MONOACYLGLYCEROL LIPASE"/>
    <property type="match status" value="1"/>
</dbReference>
<keyword evidence="3" id="KW-1185">Reference proteome</keyword>
<organism evidence="2 3">
    <name type="scientific">Candidimonas nitroreducens</name>
    <dbReference type="NCBI Taxonomy" id="683354"/>
    <lineage>
        <taxon>Bacteria</taxon>
        <taxon>Pseudomonadati</taxon>
        <taxon>Pseudomonadota</taxon>
        <taxon>Betaproteobacteria</taxon>
        <taxon>Burkholderiales</taxon>
        <taxon>Alcaligenaceae</taxon>
        <taxon>Candidimonas</taxon>
    </lineage>
</organism>
<name>A0A225M6C9_9BURK</name>
<dbReference type="RefSeq" id="WP_088604902.1">
    <property type="nucleotide sequence ID" value="NZ_NJIH01000010.1"/>
</dbReference>
<dbReference type="PRINTS" id="PR00111">
    <property type="entry name" value="ABHYDROLASE"/>
</dbReference>
<dbReference type="Pfam" id="PF00561">
    <property type="entry name" value="Abhydrolase_1"/>
    <property type="match status" value="1"/>
</dbReference>
<dbReference type="EMBL" id="NJIH01000010">
    <property type="protein sequence ID" value="OWT56894.1"/>
    <property type="molecule type" value="Genomic_DNA"/>
</dbReference>
<keyword evidence="2" id="KW-0378">Hydrolase</keyword>
<evidence type="ECO:0000313" key="2">
    <source>
        <dbReference type="EMBL" id="OWT56894.1"/>
    </source>
</evidence>